<accession>A0AA36N775</accession>
<feature type="region of interest" description="Disordered" evidence="1">
    <location>
        <begin position="341"/>
        <end position="364"/>
    </location>
</feature>
<sequence>MATAAMAPGTELLALTIAMEPDRRRAVSDTEMVQIKKDLDRLPTWLDADKQPQICGALCSWLEAQDNLTYCQGMHAMMSVCMLVVEDRPAEAVQIFDGLASSVDKDIFHAESSRMPGALAKMRAELMGVLREKSPRLHERMVQDAFHLHVVDAMIMGWTFDMFSQKLEKEPLLALWQGLLASQDPRRMLLEFAANLLIDGQPLFTGTELSEAMGVILKLPERLQTAAEVARIMKLEPEPEEAEEPKEPVEPVEPMQPEKNSEPAAQAAPPVPVPARGAKVRRLATNCMPMPRTRGPWKALAVVIFPLVWALGPKPHVSPKPKPKLRMPQIRIPRLNMPRLPMLSPKKARPQCHQNVPLPVTKHD</sequence>
<keyword evidence="4" id="KW-1185">Reference proteome</keyword>
<dbReference type="EMBL" id="CAUJNA010003417">
    <property type="protein sequence ID" value="CAJ1401495.1"/>
    <property type="molecule type" value="Genomic_DNA"/>
</dbReference>
<dbReference type="InterPro" id="IPR000195">
    <property type="entry name" value="Rab-GAP-TBC_dom"/>
</dbReference>
<evidence type="ECO:0000313" key="4">
    <source>
        <dbReference type="Proteomes" id="UP001178507"/>
    </source>
</evidence>
<feature type="compositionally biased region" description="Low complexity" evidence="1">
    <location>
        <begin position="252"/>
        <end position="268"/>
    </location>
</feature>
<comment type="caution">
    <text evidence="3">The sequence shown here is derived from an EMBL/GenBank/DDBJ whole genome shotgun (WGS) entry which is preliminary data.</text>
</comment>
<dbReference type="PROSITE" id="PS50086">
    <property type="entry name" value="TBC_RABGAP"/>
    <property type="match status" value="1"/>
</dbReference>
<dbReference type="AlphaFoldDB" id="A0AA36N775"/>
<evidence type="ECO:0000256" key="1">
    <source>
        <dbReference type="SAM" id="MobiDB-lite"/>
    </source>
</evidence>
<dbReference type="Gene3D" id="1.10.472.80">
    <property type="entry name" value="Ypt/Rab-GAP domain of gyp1p, domain 3"/>
    <property type="match status" value="1"/>
</dbReference>
<reference evidence="3" key="1">
    <citation type="submission" date="2023-08" db="EMBL/GenBank/DDBJ databases">
        <authorList>
            <person name="Chen Y."/>
            <person name="Shah S."/>
            <person name="Dougan E. K."/>
            <person name="Thang M."/>
            <person name="Chan C."/>
        </authorList>
    </citation>
    <scope>NUCLEOTIDE SEQUENCE</scope>
</reference>
<dbReference type="InterPro" id="IPR035969">
    <property type="entry name" value="Rab-GAP_TBC_sf"/>
</dbReference>
<evidence type="ECO:0000259" key="2">
    <source>
        <dbReference type="PROSITE" id="PS50086"/>
    </source>
</evidence>
<protein>
    <recommendedName>
        <fullName evidence="2">Rab-GAP TBC domain-containing protein</fullName>
    </recommendedName>
</protein>
<evidence type="ECO:0000313" key="3">
    <source>
        <dbReference type="EMBL" id="CAJ1401495.1"/>
    </source>
</evidence>
<organism evidence="3 4">
    <name type="scientific">Effrenium voratum</name>
    <dbReference type="NCBI Taxonomy" id="2562239"/>
    <lineage>
        <taxon>Eukaryota</taxon>
        <taxon>Sar</taxon>
        <taxon>Alveolata</taxon>
        <taxon>Dinophyceae</taxon>
        <taxon>Suessiales</taxon>
        <taxon>Symbiodiniaceae</taxon>
        <taxon>Effrenium</taxon>
    </lineage>
</organism>
<dbReference type="Proteomes" id="UP001178507">
    <property type="component" value="Unassembled WGS sequence"/>
</dbReference>
<dbReference type="GO" id="GO:0005096">
    <property type="term" value="F:GTPase activator activity"/>
    <property type="evidence" value="ECO:0007669"/>
    <property type="project" value="TreeGrafter"/>
</dbReference>
<gene>
    <name evidence="3" type="ORF">EVOR1521_LOCUS24629</name>
</gene>
<dbReference type="PANTHER" id="PTHR22957">
    <property type="entry name" value="TBC1 DOMAIN FAMILY MEMBER GTPASE-ACTIVATING PROTEIN"/>
    <property type="match status" value="1"/>
</dbReference>
<dbReference type="SUPFAM" id="SSF47923">
    <property type="entry name" value="Ypt/Rab-GAP domain of gyp1p"/>
    <property type="match status" value="1"/>
</dbReference>
<proteinExistence type="predicted"/>
<name>A0AA36N775_9DINO</name>
<dbReference type="Pfam" id="PF00566">
    <property type="entry name" value="RabGAP-TBC"/>
    <property type="match status" value="1"/>
</dbReference>
<feature type="region of interest" description="Disordered" evidence="1">
    <location>
        <begin position="236"/>
        <end position="272"/>
    </location>
</feature>
<feature type="domain" description="Rab-GAP TBC" evidence="2">
    <location>
        <begin position="1"/>
        <end position="183"/>
    </location>
</feature>